<dbReference type="CDD" id="cd02525">
    <property type="entry name" value="Succinoglycan_BP_ExoA"/>
    <property type="match status" value="1"/>
</dbReference>
<organism evidence="6 7">
    <name type="scientific">Rhizobium tumorigenes</name>
    <dbReference type="NCBI Taxonomy" id="2041385"/>
    <lineage>
        <taxon>Bacteria</taxon>
        <taxon>Pseudomonadati</taxon>
        <taxon>Pseudomonadota</taxon>
        <taxon>Alphaproteobacteria</taxon>
        <taxon>Hyphomicrobiales</taxon>
        <taxon>Rhizobiaceae</taxon>
        <taxon>Rhizobium/Agrobacterium group</taxon>
        <taxon>Rhizobium</taxon>
    </lineage>
</organism>
<evidence type="ECO:0000313" key="7">
    <source>
        <dbReference type="Proteomes" id="UP000249499"/>
    </source>
</evidence>
<evidence type="ECO:0000256" key="3">
    <source>
        <dbReference type="ARBA" id="ARBA00022679"/>
    </source>
</evidence>
<accession>A0AAF1K4L0</accession>
<dbReference type="Proteomes" id="UP000249499">
    <property type="component" value="Chromosome"/>
</dbReference>
<dbReference type="InterPro" id="IPR001173">
    <property type="entry name" value="Glyco_trans_2-like"/>
</dbReference>
<dbReference type="AlphaFoldDB" id="A0AAF1K4L0"/>
<dbReference type="Gene3D" id="3.90.550.10">
    <property type="entry name" value="Spore Coat Polysaccharide Biosynthesis Protein SpsA, Chain A"/>
    <property type="match status" value="1"/>
</dbReference>
<keyword evidence="4" id="KW-1133">Transmembrane helix</keyword>
<feature type="transmembrane region" description="Helical" evidence="4">
    <location>
        <begin position="271"/>
        <end position="289"/>
    </location>
</feature>
<dbReference type="Pfam" id="PF00535">
    <property type="entry name" value="Glycos_transf_2"/>
    <property type="match status" value="1"/>
</dbReference>
<evidence type="ECO:0000256" key="2">
    <source>
        <dbReference type="ARBA" id="ARBA00022676"/>
    </source>
</evidence>
<name>A0AAF1K4L0_9HYPH</name>
<keyword evidence="4" id="KW-0812">Transmembrane</keyword>
<feature type="transmembrane region" description="Helical" evidence="4">
    <location>
        <begin position="246"/>
        <end position="265"/>
    </location>
</feature>
<dbReference type="GO" id="GO:0016757">
    <property type="term" value="F:glycosyltransferase activity"/>
    <property type="evidence" value="ECO:0007669"/>
    <property type="project" value="UniProtKB-KW"/>
</dbReference>
<keyword evidence="2" id="KW-0328">Glycosyltransferase</keyword>
<gene>
    <name evidence="6" type="ORF">PR017_17395</name>
</gene>
<evidence type="ECO:0000256" key="4">
    <source>
        <dbReference type="SAM" id="Phobius"/>
    </source>
</evidence>
<reference evidence="7" key="2">
    <citation type="journal article" date="2023" name="MicrobiologyOpen">
        <title>Genomics of the tumorigenes clade of the family Rhizobiaceae and description of Rhizobium rhododendri sp. nov.</title>
        <authorList>
            <person name="Kuzmanovic N."/>
            <person name="diCenzo G.C."/>
            <person name="Bunk B."/>
            <person name="Sproeer C."/>
            <person name="Fruehling A."/>
            <person name="Neumann-Schaal M."/>
            <person name="Overmann J."/>
            <person name="Smalla K."/>
        </authorList>
    </citation>
    <scope>NUCLEOTIDE SEQUENCE [LARGE SCALE GENOMIC DNA]</scope>
    <source>
        <strain evidence="7">1078</strain>
    </source>
</reference>
<feature type="transmembrane region" description="Helical" evidence="4">
    <location>
        <begin position="296"/>
        <end position="318"/>
    </location>
</feature>
<dbReference type="PANTHER" id="PTHR43179:SF12">
    <property type="entry name" value="GALACTOFURANOSYLTRANSFERASE GLFT2"/>
    <property type="match status" value="1"/>
</dbReference>
<feature type="domain" description="Glycosyltransferase 2-like" evidence="5">
    <location>
        <begin position="7"/>
        <end position="172"/>
    </location>
</feature>
<dbReference type="SUPFAM" id="SSF53448">
    <property type="entry name" value="Nucleotide-diphospho-sugar transferases"/>
    <property type="match status" value="1"/>
</dbReference>
<dbReference type="EMBL" id="CP117255">
    <property type="protein sequence ID" value="WFR95510.1"/>
    <property type="molecule type" value="Genomic_DNA"/>
</dbReference>
<sequence length="338" mass="37073">MVRSVLVAIPTLNEAAHIEAVLDQLYVDLPDCNIQFVIADGGSTDGTVDVVRRLEKQRDGLSFVHNPQRLQSAGVNLVVRQFGQDKDVLVRCDAHASYPRGFLRSLVNSLQGVEADSVVVPMDSVGNGCLQRAVAWVSDSPIGSGGSAHRGGRQSRFVDHGHHAAMLMESFRRAGGYEETFTHNEDAEFDCRLRALGGKIYLDTDIRIEYQPRATFAKLARQYFNYGKGRSRTVRRHPTSFKIRQFAVPAFMSACAAAIVLSPLFPLLLMVPAFYVFVLAVTSVAIAFNKRSACGLLAGPAAFTMHASWALGFITGILTLRETQWQPDKAYRGLGEAV</sequence>
<dbReference type="RefSeq" id="WP_111216935.1">
    <property type="nucleotide sequence ID" value="NZ_CP117255.1"/>
</dbReference>
<reference evidence="6 7" key="1">
    <citation type="journal article" date="2018" name="Sci. Rep.">
        <title>Rhizobium tumorigenes sp. nov., a novel plant tumorigenic bacterium isolated from cane gall tumors on thornless blackberry.</title>
        <authorList>
            <person name="Kuzmanovi N."/>
            <person name="Smalla K."/>
            <person name="Gronow S."/>
            <person name="PuBawska J."/>
        </authorList>
    </citation>
    <scope>NUCLEOTIDE SEQUENCE [LARGE SCALE GENOMIC DNA]</scope>
    <source>
        <strain evidence="6 7">1078</strain>
    </source>
</reference>
<keyword evidence="3" id="KW-0808">Transferase</keyword>
<evidence type="ECO:0000313" key="6">
    <source>
        <dbReference type="EMBL" id="WFR95510.1"/>
    </source>
</evidence>
<comment type="similarity">
    <text evidence="1">Belongs to the glycosyltransferase 2 family.</text>
</comment>
<dbReference type="PANTHER" id="PTHR43179">
    <property type="entry name" value="RHAMNOSYLTRANSFERASE WBBL"/>
    <property type="match status" value="1"/>
</dbReference>
<dbReference type="KEGG" id="rtu:PR017_17395"/>
<protein>
    <submittedName>
        <fullName evidence="6">Glycosyltransferase family 2 protein</fullName>
    </submittedName>
</protein>
<evidence type="ECO:0000256" key="1">
    <source>
        <dbReference type="ARBA" id="ARBA00006739"/>
    </source>
</evidence>
<dbReference type="InterPro" id="IPR029044">
    <property type="entry name" value="Nucleotide-diphossugar_trans"/>
</dbReference>
<keyword evidence="4" id="KW-0472">Membrane</keyword>
<keyword evidence="7" id="KW-1185">Reference proteome</keyword>
<evidence type="ECO:0000259" key="5">
    <source>
        <dbReference type="Pfam" id="PF00535"/>
    </source>
</evidence>
<proteinExistence type="inferred from homology"/>